<dbReference type="EMBL" id="RFFG01000018">
    <property type="protein sequence ID" value="RMI44503.1"/>
    <property type="molecule type" value="Genomic_DNA"/>
</dbReference>
<comment type="similarity">
    <text evidence="2">Belongs to the methyltransferase superfamily. L-isoaspartyl/D-aspartyl protein methyltransferase family.</text>
</comment>
<dbReference type="InterPro" id="IPR029063">
    <property type="entry name" value="SAM-dependent_MTases_sf"/>
</dbReference>
<evidence type="ECO:0000256" key="8">
    <source>
        <dbReference type="ARBA" id="ARBA00022691"/>
    </source>
</evidence>
<accession>A0A3M2M6M0</accession>
<keyword evidence="7 12" id="KW-0808">Transferase</keyword>
<proteinExistence type="inferred from homology"/>
<evidence type="ECO:0000313" key="12">
    <source>
        <dbReference type="EMBL" id="RMI44503.1"/>
    </source>
</evidence>
<dbReference type="Pfam" id="PF01135">
    <property type="entry name" value="PCMT"/>
    <property type="match status" value="1"/>
</dbReference>
<keyword evidence="8" id="KW-0949">S-adenosyl-L-methionine</keyword>
<name>A0A3M2M6M0_9ACTN</name>
<keyword evidence="13" id="KW-1185">Reference proteome</keyword>
<reference evidence="12 13" key="1">
    <citation type="submission" date="2018-10" db="EMBL/GenBank/DDBJ databases">
        <title>Isolation from soil.</title>
        <authorList>
            <person name="Hu J."/>
        </authorList>
    </citation>
    <scope>NUCLEOTIDE SEQUENCE [LARGE SCALE GENOMIC DNA]</scope>
    <source>
        <strain evidence="12 13">NEAU-Ht49</strain>
    </source>
</reference>
<dbReference type="RefSeq" id="WP_122194565.1">
    <property type="nucleotide sequence ID" value="NZ_JBHSKC010000006.1"/>
</dbReference>
<evidence type="ECO:0000256" key="3">
    <source>
        <dbReference type="ARBA" id="ARBA00011890"/>
    </source>
</evidence>
<dbReference type="CDD" id="cd02440">
    <property type="entry name" value="AdoMet_MTases"/>
    <property type="match status" value="1"/>
</dbReference>
<keyword evidence="6 12" id="KW-0489">Methyltransferase</keyword>
<sequence>MDGVTQRVEALVERLTTAGWSTQDPVRVALREVPRHMFAPSSAWTGEGDPVSEQADPEAWLDLAYGDDAIITQLDDGVTDIAAGEGMFTSSLSAPSTVVSLLELLDVEPGHRVLDVGTGTGWTAALLSHMVGSENITSVEVDPQVSTSAAANLKQTGWSPHLVVGDGAQGWTEGALYDRVHATCAVARVPYAWVEQTRPGGVIVTPYDPGFGSTHEVRLVVMPDGTAVGRFTGYASYMMMRAQRHPVWDASARPGRRSTTDIDPRTIGYAPAGADLAMGAALPGVRARGERDGDGYILRLWSPDAWATAHYGPGRDSYEVEQSGDRALWDLATSAYFDWVAHHSPGRDRFGLTVTPTGDHVWLDRPDDMCPGRPV</sequence>
<dbReference type="Gene3D" id="3.40.50.150">
    <property type="entry name" value="Vaccinia Virus protein VP39"/>
    <property type="match status" value="1"/>
</dbReference>
<dbReference type="EC" id="2.1.1.77" evidence="3"/>
<evidence type="ECO:0000256" key="2">
    <source>
        <dbReference type="ARBA" id="ARBA00005369"/>
    </source>
</evidence>
<dbReference type="InterPro" id="IPR000682">
    <property type="entry name" value="PCMT"/>
</dbReference>
<dbReference type="OrthoDB" id="3501659at2"/>
<evidence type="ECO:0000256" key="11">
    <source>
        <dbReference type="ARBA" id="ARBA00031350"/>
    </source>
</evidence>
<evidence type="ECO:0000256" key="7">
    <source>
        <dbReference type="ARBA" id="ARBA00022679"/>
    </source>
</evidence>
<evidence type="ECO:0000256" key="5">
    <source>
        <dbReference type="ARBA" id="ARBA00022490"/>
    </source>
</evidence>
<dbReference type="Proteomes" id="UP000282674">
    <property type="component" value="Unassembled WGS sequence"/>
</dbReference>
<keyword evidence="5" id="KW-0963">Cytoplasm</keyword>
<dbReference type="SUPFAM" id="SSF53335">
    <property type="entry name" value="S-adenosyl-L-methionine-dependent methyltransferases"/>
    <property type="match status" value="1"/>
</dbReference>
<gene>
    <name evidence="12" type="ORF">EBO15_12725</name>
</gene>
<dbReference type="AlphaFoldDB" id="A0A3M2M6M0"/>
<dbReference type="GO" id="GO:0032259">
    <property type="term" value="P:methylation"/>
    <property type="evidence" value="ECO:0007669"/>
    <property type="project" value="UniProtKB-KW"/>
</dbReference>
<evidence type="ECO:0000313" key="13">
    <source>
        <dbReference type="Proteomes" id="UP000282674"/>
    </source>
</evidence>
<comment type="caution">
    <text evidence="12">The sequence shown here is derived from an EMBL/GenBank/DDBJ whole genome shotgun (WGS) entry which is preliminary data.</text>
</comment>
<protein>
    <recommendedName>
        <fullName evidence="4">Protein-L-isoaspartate O-methyltransferase</fullName>
        <ecNumber evidence="3">2.1.1.77</ecNumber>
    </recommendedName>
    <alternativeName>
        <fullName evidence="11">L-isoaspartyl protein carboxyl methyltransferase</fullName>
    </alternativeName>
    <alternativeName>
        <fullName evidence="9">Protein L-isoaspartyl methyltransferase</fullName>
    </alternativeName>
    <alternativeName>
        <fullName evidence="10">Protein-beta-aspartate methyltransferase</fullName>
    </alternativeName>
</protein>
<comment type="subcellular location">
    <subcellularLocation>
        <location evidence="1">Cytoplasm</location>
    </subcellularLocation>
</comment>
<dbReference type="PANTHER" id="PTHR11579">
    <property type="entry name" value="PROTEIN-L-ISOASPARTATE O-METHYLTRANSFERASE"/>
    <property type="match status" value="1"/>
</dbReference>
<organism evidence="12 13">
    <name type="scientific">Actinomadura harenae</name>
    <dbReference type="NCBI Taxonomy" id="2483351"/>
    <lineage>
        <taxon>Bacteria</taxon>
        <taxon>Bacillati</taxon>
        <taxon>Actinomycetota</taxon>
        <taxon>Actinomycetes</taxon>
        <taxon>Streptosporangiales</taxon>
        <taxon>Thermomonosporaceae</taxon>
        <taxon>Actinomadura</taxon>
    </lineage>
</organism>
<dbReference type="GO" id="GO:0005737">
    <property type="term" value="C:cytoplasm"/>
    <property type="evidence" value="ECO:0007669"/>
    <property type="project" value="UniProtKB-SubCell"/>
</dbReference>
<evidence type="ECO:0000256" key="4">
    <source>
        <dbReference type="ARBA" id="ARBA00013346"/>
    </source>
</evidence>
<evidence type="ECO:0000256" key="10">
    <source>
        <dbReference type="ARBA" id="ARBA00031323"/>
    </source>
</evidence>
<evidence type="ECO:0000256" key="1">
    <source>
        <dbReference type="ARBA" id="ARBA00004496"/>
    </source>
</evidence>
<evidence type="ECO:0000256" key="9">
    <source>
        <dbReference type="ARBA" id="ARBA00030757"/>
    </source>
</evidence>
<dbReference type="PANTHER" id="PTHR11579:SF0">
    <property type="entry name" value="PROTEIN-L-ISOASPARTATE(D-ASPARTATE) O-METHYLTRANSFERASE"/>
    <property type="match status" value="1"/>
</dbReference>
<evidence type="ECO:0000256" key="6">
    <source>
        <dbReference type="ARBA" id="ARBA00022603"/>
    </source>
</evidence>
<dbReference type="GO" id="GO:0004719">
    <property type="term" value="F:protein-L-isoaspartate (D-aspartate) O-methyltransferase activity"/>
    <property type="evidence" value="ECO:0007669"/>
    <property type="project" value="UniProtKB-EC"/>
</dbReference>